<dbReference type="SUPFAM" id="SSF55347">
    <property type="entry name" value="Glyceraldehyde-3-phosphate dehydrogenase-like, C-terminal domain"/>
    <property type="match status" value="1"/>
</dbReference>
<name>A0A516KE19_9BACI</name>
<dbReference type="KEGG" id="aqt:FN924_05280"/>
<dbReference type="Proteomes" id="UP000315215">
    <property type="component" value="Chromosome"/>
</dbReference>
<organism evidence="3 4">
    <name type="scientific">Radiobacillus deserti</name>
    <dbReference type="NCBI Taxonomy" id="2594883"/>
    <lineage>
        <taxon>Bacteria</taxon>
        <taxon>Bacillati</taxon>
        <taxon>Bacillota</taxon>
        <taxon>Bacilli</taxon>
        <taxon>Bacillales</taxon>
        <taxon>Bacillaceae</taxon>
        <taxon>Radiobacillus</taxon>
    </lineage>
</organism>
<dbReference type="PANTHER" id="PTHR43708">
    <property type="entry name" value="CONSERVED EXPRESSED OXIDOREDUCTASE (EUROFUNG)"/>
    <property type="match status" value="1"/>
</dbReference>
<evidence type="ECO:0000313" key="4">
    <source>
        <dbReference type="Proteomes" id="UP000315215"/>
    </source>
</evidence>
<dbReference type="Gene3D" id="3.40.50.720">
    <property type="entry name" value="NAD(P)-binding Rossmann-like Domain"/>
    <property type="match status" value="1"/>
</dbReference>
<gene>
    <name evidence="3" type="ORF">FN924_05280</name>
</gene>
<dbReference type="Gene3D" id="3.30.360.10">
    <property type="entry name" value="Dihydrodipicolinate Reductase, domain 2"/>
    <property type="match status" value="1"/>
</dbReference>
<keyword evidence="4" id="KW-1185">Reference proteome</keyword>
<dbReference type="SUPFAM" id="SSF51735">
    <property type="entry name" value="NAD(P)-binding Rossmann-fold domains"/>
    <property type="match status" value="1"/>
</dbReference>
<dbReference type="EMBL" id="CP041666">
    <property type="protein sequence ID" value="QDP39639.1"/>
    <property type="molecule type" value="Genomic_DNA"/>
</dbReference>
<evidence type="ECO:0000259" key="1">
    <source>
        <dbReference type="Pfam" id="PF01408"/>
    </source>
</evidence>
<dbReference type="AlphaFoldDB" id="A0A516KE19"/>
<evidence type="ECO:0000259" key="2">
    <source>
        <dbReference type="Pfam" id="PF21378"/>
    </source>
</evidence>
<dbReference type="InterPro" id="IPR051317">
    <property type="entry name" value="Gfo/Idh/MocA_oxidoreduct"/>
</dbReference>
<dbReference type="RefSeq" id="WP_143892427.1">
    <property type="nucleotide sequence ID" value="NZ_CP041666.1"/>
</dbReference>
<feature type="domain" description="YceM-like C-terminal" evidence="2">
    <location>
        <begin position="127"/>
        <end position="246"/>
    </location>
</feature>
<dbReference type="InterPro" id="IPR048477">
    <property type="entry name" value="YceM-like_C"/>
</dbReference>
<dbReference type="Pfam" id="PF01408">
    <property type="entry name" value="GFO_IDH_MocA"/>
    <property type="match status" value="1"/>
</dbReference>
<dbReference type="GO" id="GO:0000166">
    <property type="term" value="F:nucleotide binding"/>
    <property type="evidence" value="ECO:0007669"/>
    <property type="project" value="InterPro"/>
</dbReference>
<proteinExistence type="predicted"/>
<accession>A0A516KE19</accession>
<sequence>MNIPRIGIVGLGGIAQKAYLPTLTKETNWKLVGAFSPTKEKRDRICQAYRMESIESLETLSGQVDAAFVHTSTPTHFSVVKALLERGVDVYVDKPLAATLEEAEELVEISEKRNRKLMVGFNRRFAPFYRKAKELASDYVWVHMEKHRMNGVGPHDFSFTMLDDYLHLVDTLRWIGLSELQVANHFVQTNEKDQLVFAKHMYQNEHAIFSSAMHRESGSGLEKLEIFGVDQIIRVENLTRLEVEQNNQVQVTEPGSWDTLLKVRGFEDSVQHFIDCVIDDQKPTIDGEEALRSQQLLQQLVSELVHK</sequence>
<feature type="domain" description="Gfo/Idh/MocA-like oxidoreductase N-terminal" evidence="1">
    <location>
        <begin position="5"/>
        <end position="121"/>
    </location>
</feature>
<dbReference type="InterPro" id="IPR000683">
    <property type="entry name" value="Gfo/Idh/MocA-like_OxRdtase_N"/>
</dbReference>
<dbReference type="Pfam" id="PF21378">
    <property type="entry name" value="YceM-like_C"/>
    <property type="match status" value="1"/>
</dbReference>
<dbReference type="OrthoDB" id="9815825at2"/>
<dbReference type="PANTHER" id="PTHR43708:SF4">
    <property type="entry name" value="OXIDOREDUCTASE YCEM-RELATED"/>
    <property type="match status" value="1"/>
</dbReference>
<evidence type="ECO:0000313" key="3">
    <source>
        <dbReference type="EMBL" id="QDP39639.1"/>
    </source>
</evidence>
<reference evidence="3 4" key="1">
    <citation type="submission" date="2019-07" db="EMBL/GenBank/DDBJ databases">
        <authorList>
            <person name="Li J."/>
        </authorList>
    </citation>
    <scope>NUCLEOTIDE SEQUENCE [LARGE SCALE GENOMIC DNA]</scope>
    <source>
        <strain evidence="3 4">TKL69</strain>
    </source>
</reference>
<dbReference type="InterPro" id="IPR036291">
    <property type="entry name" value="NAD(P)-bd_dom_sf"/>
</dbReference>
<protein>
    <submittedName>
        <fullName evidence="3">Gfo/Idh/MocA family oxidoreductase</fullName>
    </submittedName>
</protein>